<dbReference type="AlphaFoldDB" id="A0ABD3Q476"/>
<dbReference type="EMBL" id="JABMIG020000074">
    <property type="protein sequence ID" value="KAL3795132.1"/>
    <property type="molecule type" value="Genomic_DNA"/>
</dbReference>
<evidence type="ECO:0000313" key="2">
    <source>
        <dbReference type="EMBL" id="KAL3795132.1"/>
    </source>
</evidence>
<feature type="region of interest" description="Disordered" evidence="1">
    <location>
        <begin position="1"/>
        <end position="38"/>
    </location>
</feature>
<protein>
    <submittedName>
        <fullName evidence="2">Uncharacterized protein</fullName>
    </submittedName>
</protein>
<sequence length="69" mass="7676">MSRRHPALPPATNSRKQIHNRDNASNGNSSIPRHNFRKCIPSEEFPSIERATKRRGGADPPCVLLCRGA</sequence>
<gene>
    <name evidence="2" type="ORF">HJC23_007360</name>
</gene>
<evidence type="ECO:0000313" key="3">
    <source>
        <dbReference type="Proteomes" id="UP001516023"/>
    </source>
</evidence>
<proteinExistence type="predicted"/>
<reference evidence="2 3" key="1">
    <citation type="journal article" date="2020" name="G3 (Bethesda)">
        <title>Improved Reference Genome for Cyclotella cryptica CCMP332, a Model for Cell Wall Morphogenesis, Salinity Adaptation, and Lipid Production in Diatoms (Bacillariophyta).</title>
        <authorList>
            <person name="Roberts W.R."/>
            <person name="Downey K.M."/>
            <person name="Ruck E.C."/>
            <person name="Traller J.C."/>
            <person name="Alverson A.J."/>
        </authorList>
    </citation>
    <scope>NUCLEOTIDE SEQUENCE [LARGE SCALE GENOMIC DNA]</scope>
    <source>
        <strain evidence="2 3">CCMP332</strain>
    </source>
</reference>
<evidence type="ECO:0000256" key="1">
    <source>
        <dbReference type="SAM" id="MobiDB-lite"/>
    </source>
</evidence>
<feature type="compositionally biased region" description="Polar residues" evidence="1">
    <location>
        <begin position="23"/>
        <end position="32"/>
    </location>
</feature>
<keyword evidence="3" id="KW-1185">Reference proteome</keyword>
<dbReference type="Proteomes" id="UP001516023">
    <property type="component" value="Unassembled WGS sequence"/>
</dbReference>
<comment type="caution">
    <text evidence="2">The sequence shown here is derived from an EMBL/GenBank/DDBJ whole genome shotgun (WGS) entry which is preliminary data.</text>
</comment>
<name>A0ABD3Q476_9STRA</name>
<organism evidence="2 3">
    <name type="scientific">Cyclotella cryptica</name>
    <dbReference type="NCBI Taxonomy" id="29204"/>
    <lineage>
        <taxon>Eukaryota</taxon>
        <taxon>Sar</taxon>
        <taxon>Stramenopiles</taxon>
        <taxon>Ochrophyta</taxon>
        <taxon>Bacillariophyta</taxon>
        <taxon>Coscinodiscophyceae</taxon>
        <taxon>Thalassiosirophycidae</taxon>
        <taxon>Stephanodiscales</taxon>
        <taxon>Stephanodiscaceae</taxon>
        <taxon>Cyclotella</taxon>
    </lineage>
</organism>
<accession>A0ABD3Q476</accession>